<dbReference type="PANTHER" id="PTHR13793:SF107">
    <property type="entry name" value="BROMODOMAIN-CONTAINING PROTEIN HOMOLOG"/>
    <property type="match status" value="1"/>
</dbReference>
<evidence type="ECO:0000313" key="14">
    <source>
        <dbReference type="Proteomes" id="UP000019374"/>
    </source>
</evidence>
<feature type="region of interest" description="Disordered" evidence="10">
    <location>
        <begin position="507"/>
        <end position="568"/>
    </location>
</feature>
<dbReference type="PROSITE" id="PS01359">
    <property type="entry name" value="ZF_PHD_1"/>
    <property type="match status" value="1"/>
</dbReference>
<dbReference type="CDD" id="cd15492">
    <property type="entry name" value="PHD_BRPF_JADE_like"/>
    <property type="match status" value="1"/>
</dbReference>
<name>T5AAJ0_OPHSC</name>
<evidence type="ECO:0000313" key="13">
    <source>
        <dbReference type="EMBL" id="EQK99440.1"/>
    </source>
</evidence>
<keyword evidence="4" id="KW-0677">Repeat</keyword>
<evidence type="ECO:0000256" key="8">
    <source>
        <dbReference type="ARBA" id="ARBA00023242"/>
    </source>
</evidence>
<reference evidence="13 14" key="1">
    <citation type="journal article" date="2013" name="Chin. Sci. Bull.">
        <title>Genome survey uncovers the secrets of sex and lifestyle in caterpillar fungus.</title>
        <authorList>
            <person name="Hu X."/>
            <person name="Zhang Y."/>
            <person name="Xiao G."/>
            <person name="Zheng P."/>
            <person name="Xia Y."/>
            <person name="Zhang X."/>
            <person name="St Leger R.J."/>
            <person name="Liu X."/>
            <person name="Wang C."/>
        </authorList>
    </citation>
    <scope>NUCLEOTIDE SEQUENCE [LARGE SCALE GENOMIC DNA]</scope>
    <source>
        <strain evidence="14">Co18 / CGMCC 3.14243</strain>
        <tissue evidence="13">Fruit-body</tissue>
    </source>
</reference>
<keyword evidence="5 9" id="KW-0863">Zinc-finger</keyword>
<feature type="region of interest" description="Disordered" evidence="10">
    <location>
        <begin position="1495"/>
        <end position="1522"/>
    </location>
</feature>
<keyword evidence="8" id="KW-0539">Nucleus</keyword>
<dbReference type="CDD" id="cd15670">
    <property type="entry name" value="ePHD_BRPF"/>
    <property type="match status" value="1"/>
</dbReference>
<dbReference type="PANTHER" id="PTHR13793">
    <property type="entry name" value="PHD FINGER PROTEINS"/>
    <property type="match status" value="1"/>
</dbReference>
<feature type="domain" description="PHD-type" evidence="12">
    <location>
        <begin position="1"/>
        <end position="92"/>
    </location>
</feature>
<feature type="compositionally biased region" description="Polar residues" evidence="10">
    <location>
        <begin position="749"/>
        <end position="759"/>
    </location>
</feature>
<dbReference type="InterPro" id="IPR020003">
    <property type="entry name" value="ATPase_a/bsu_AS"/>
</dbReference>
<dbReference type="InterPro" id="IPR019786">
    <property type="entry name" value="Zinc_finger_PHD-type_CS"/>
</dbReference>
<dbReference type="GO" id="GO:0008270">
    <property type="term" value="F:zinc ion binding"/>
    <property type="evidence" value="ECO:0007669"/>
    <property type="project" value="UniProtKB-KW"/>
</dbReference>
<evidence type="ECO:0000256" key="2">
    <source>
        <dbReference type="ARBA" id="ARBA00022448"/>
    </source>
</evidence>
<dbReference type="OrthoDB" id="20839at2759"/>
<dbReference type="PROSITE" id="PS00152">
    <property type="entry name" value="ATPASE_ALPHA_BETA"/>
    <property type="match status" value="1"/>
</dbReference>
<proteinExistence type="predicted"/>
<evidence type="ECO:0000256" key="6">
    <source>
        <dbReference type="ARBA" id="ARBA00022833"/>
    </source>
</evidence>
<dbReference type="GO" id="GO:0005634">
    <property type="term" value="C:nucleus"/>
    <property type="evidence" value="ECO:0007669"/>
    <property type="project" value="UniProtKB-SubCell"/>
</dbReference>
<evidence type="ECO:0000256" key="4">
    <source>
        <dbReference type="ARBA" id="ARBA00022737"/>
    </source>
</evidence>
<feature type="compositionally biased region" description="Acidic residues" evidence="10">
    <location>
        <begin position="1333"/>
        <end position="1352"/>
    </location>
</feature>
<dbReference type="InterPro" id="IPR013083">
    <property type="entry name" value="Znf_RING/FYVE/PHD"/>
</dbReference>
<dbReference type="InterPro" id="IPR011011">
    <property type="entry name" value="Znf_FYVE_PHD"/>
</dbReference>
<dbReference type="eggNOG" id="KOG0955">
    <property type="taxonomic scope" value="Eukaryota"/>
</dbReference>
<dbReference type="Pfam" id="PF13832">
    <property type="entry name" value="zf-HC5HC2H_2"/>
    <property type="match status" value="1"/>
</dbReference>
<sequence>MWIPEISLGNHTFMEPVMDVEKVPKTRWKLSCYICHQRMGACIQCGNKNCYQAFHVTCARRARLFLKMKTSQGTLAVLDGGMVLKAFCDKHCPLDYTQENNVHQATRVAKKFYKRNMRGRIWADNYAIANVIAAQHRNAITEHPPDESQMTGAKNSAVLGDKKKGGQPPKNLWKLPSGAPIIPQAVFDVVEASIQRFPFRKRKDFLSEACRYWTLKREARRGAALLKRLQLQMETFSSMELTRRNFVSMGPVGKARLARRIEFGQSIIRDLEQLKMLSEDVVQREQMKVDAVELEQDFVDECYFPVAKLLAPAIEKATALDKNLFANGLARVRTRIEKRFYVTALSFAQDLGDIIGEGIATAPRVEEVAEHRRFEAADAAPPRNVFTDIRERRKLGKRILKAVQPYLETALRVESEIANKPYETLQKELETLVDASIDAARASAGATASEDLEEMRWGSAAAMAASVKQAEDYKPREERGWEEFHPDLDVEQPFIVFTAEEVDGAPYVAPSTPAMQTPGTPRATASMTPSRQVKPASTGNTPNPQENNDPNPFDAANGTPSRRPRRQHRDVVSFYGARSIDFSTTPKTPKILPIQNQTPKERLDLKLPSYRKTNRIELFESKTFGQARYVDKSMSNVGYQESDYFIRPDATLIKAIDGNAEDEADQSTTPKAEDHAPHHRLGRVEYDMDEQDDMWLEHFNTQRKQNELEAITREVFEITMTKIEKEWHALEKRIPKPNPKPPQTHRPRSSSAAAVNGETQAGDEPDSKCAVCDDGDCENTNAIVFCDGCNLAVHQECYGVPFIPEGQWLCRKCQLCGRGVPTCIFCPNTDGAFKQTNSSKWAHLLCAMWIPEISLGNHTFMEPVMDVEKVPKTRWKLSCYICHQRMGACIQCGNKNCYQAFHVTCARRARLFLKMKTSQGTLAVLDGGMVLKAFCDKHCPLDYTQENNVHQATRVAKKFYKRNMRGRIWADNYAIANVIAAQHRNAITEHPPDESQMTGAKNSAVLGDKKKGGQPPKNLWKLPSGAPIIPQAVFDVVEASIQRFPFRKRKDFLSEACRYWTLKREARRGAALLKRLQLQMETFSSMELTRRNFVSMGPVGKARLARRIEFGQSIIRDLEQLKMLSEDVVQREQMKVDAVELEQDFVDECYFPVAKLLAPAIEKATALDKNLFANGLARVRTRIEKRFYVTALSFAQDLGDIIGEGIATAPRVEEVAEHRRFEAADAAPPRNVFTDIRERRKLGKRILKAVQPYLETALRVESEIANKPYETLQKELETLVDASIDAARASAGGESKREGEEEEDTIMVDAPNSSEITVKSAFGSTSTAAADADAMDTAEDVDGEDGDGEDGGNIEVNTSGLGIVEQGASEAMEVSPRRSKRGSASNGVDLSETPPASHGFPALERPEQPGPPTPPQSNGSFGKEPGDSLSEGGILWYLKTMNPVGTSIMSEHWAAGRDAVRMLSEDLTDLDDEELRGLGADVDEAVIAAAMDTEPAVDPVASTSKSKASSKVRKRRASGRRR</sequence>
<keyword evidence="2" id="KW-0813">Transport</keyword>
<keyword evidence="3" id="KW-0479">Metal-binding</keyword>
<evidence type="ECO:0000256" key="1">
    <source>
        <dbReference type="ARBA" id="ARBA00004123"/>
    </source>
</evidence>
<dbReference type="Pfam" id="PF13771">
    <property type="entry name" value="zf-HC5HC2H"/>
    <property type="match status" value="1"/>
</dbReference>
<dbReference type="SUPFAM" id="SSF57903">
    <property type="entry name" value="FYVE/PHD zinc finger"/>
    <property type="match status" value="1"/>
</dbReference>
<keyword evidence="6" id="KW-0862">Zinc</keyword>
<dbReference type="GO" id="GO:0005524">
    <property type="term" value="F:ATP binding"/>
    <property type="evidence" value="ECO:0007669"/>
    <property type="project" value="InterPro"/>
</dbReference>
<dbReference type="PROSITE" id="PS50016">
    <property type="entry name" value="ZF_PHD_2"/>
    <property type="match status" value="1"/>
</dbReference>
<feature type="domain" description="PHD-type" evidence="12">
    <location>
        <begin position="820"/>
        <end position="939"/>
    </location>
</feature>
<accession>T5AAJ0</accession>
<organism evidence="13 14">
    <name type="scientific">Ophiocordyceps sinensis (strain Co18 / CGMCC 3.14243)</name>
    <name type="common">Yarsagumba caterpillar fungus</name>
    <name type="synonym">Hirsutella sinensis</name>
    <dbReference type="NCBI Taxonomy" id="911162"/>
    <lineage>
        <taxon>Eukaryota</taxon>
        <taxon>Fungi</taxon>
        <taxon>Dikarya</taxon>
        <taxon>Ascomycota</taxon>
        <taxon>Pezizomycotina</taxon>
        <taxon>Sordariomycetes</taxon>
        <taxon>Hypocreomycetidae</taxon>
        <taxon>Hypocreales</taxon>
        <taxon>Ophiocordycipitaceae</taxon>
        <taxon>Ophiocordyceps</taxon>
    </lineage>
</organism>
<feature type="region of interest" description="Disordered" evidence="10">
    <location>
        <begin position="1288"/>
        <end position="1314"/>
    </location>
</feature>
<dbReference type="SMART" id="SM00249">
    <property type="entry name" value="PHD"/>
    <property type="match status" value="3"/>
</dbReference>
<dbReference type="PROSITE" id="PS51805">
    <property type="entry name" value="EPHD"/>
    <property type="match status" value="2"/>
</dbReference>
<comment type="subcellular location">
    <subcellularLocation>
        <location evidence="1">Nucleus</location>
    </subcellularLocation>
</comment>
<gene>
    <name evidence="13" type="ORF">OCS_04847</name>
</gene>
<dbReference type="InterPro" id="IPR001965">
    <property type="entry name" value="Znf_PHD"/>
</dbReference>
<feature type="region of interest" description="Disordered" evidence="10">
    <location>
        <begin position="731"/>
        <end position="767"/>
    </location>
</feature>
<dbReference type="Gene3D" id="3.30.40.10">
    <property type="entry name" value="Zinc/RING finger domain, C3HC4 (zinc finger)"/>
    <property type="match status" value="3"/>
</dbReference>
<dbReference type="InterPro" id="IPR034732">
    <property type="entry name" value="EPHD"/>
</dbReference>
<protein>
    <submittedName>
        <fullName evidence="13">Bromodomain and PHD finger-containing protein</fullName>
    </submittedName>
</protein>
<dbReference type="Proteomes" id="UP000019374">
    <property type="component" value="Unassembled WGS sequence"/>
</dbReference>
<dbReference type="Pfam" id="PF13831">
    <property type="entry name" value="PHD_2"/>
    <property type="match status" value="1"/>
</dbReference>
<dbReference type="Pfam" id="PF10513">
    <property type="entry name" value="EPL1"/>
    <property type="match status" value="1"/>
</dbReference>
<feature type="compositionally biased region" description="Basic residues" evidence="10">
    <location>
        <begin position="1508"/>
        <end position="1522"/>
    </location>
</feature>
<dbReference type="FunFam" id="3.30.40.10:FF:000007">
    <property type="entry name" value="Bromodomain containing 1, isoform CRA_b"/>
    <property type="match status" value="1"/>
</dbReference>
<evidence type="ECO:0000256" key="3">
    <source>
        <dbReference type="ARBA" id="ARBA00022723"/>
    </source>
</evidence>
<evidence type="ECO:0000256" key="10">
    <source>
        <dbReference type="SAM" id="MobiDB-lite"/>
    </source>
</evidence>
<keyword evidence="7" id="KW-0406">Ion transport</keyword>
<dbReference type="InterPro" id="IPR019542">
    <property type="entry name" value="Enhancer_polycomb-like_N"/>
</dbReference>
<feature type="domain" description="PHD-type" evidence="11">
    <location>
        <begin position="766"/>
        <end position="816"/>
    </location>
</feature>
<feature type="region of interest" description="Disordered" evidence="10">
    <location>
        <begin position="1327"/>
        <end position="1428"/>
    </location>
</feature>
<dbReference type="EMBL" id="KE653336">
    <property type="protein sequence ID" value="EQK99440.1"/>
    <property type="molecule type" value="Genomic_DNA"/>
</dbReference>
<dbReference type="GO" id="GO:0006357">
    <property type="term" value="P:regulation of transcription by RNA polymerase II"/>
    <property type="evidence" value="ECO:0007669"/>
    <property type="project" value="TreeGrafter"/>
</dbReference>
<evidence type="ECO:0000259" key="11">
    <source>
        <dbReference type="PROSITE" id="PS50016"/>
    </source>
</evidence>
<evidence type="ECO:0000259" key="12">
    <source>
        <dbReference type="PROSITE" id="PS51805"/>
    </source>
</evidence>
<evidence type="ECO:0000256" key="7">
    <source>
        <dbReference type="ARBA" id="ARBA00023065"/>
    </source>
</evidence>
<feature type="region of interest" description="Disordered" evidence="10">
    <location>
        <begin position="660"/>
        <end position="679"/>
    </location>
</feature>
<evidence type="ECO:0000256" key="9">
    <source>
        <dbReference type="PROSITE-ProRule" id="PRU00146"/>
    </source>
</evidence>
<evidence type="ECO:0000256" key="5">
    <source>
        <dbReference type="ARBA" id="ARBA00022771"/>
    </source>
</evidence>
<dbReference type="InterPro" id="IPR019787">
    <property type="entry name" value="Znf_PHD-finger"/>
</dbReference>
<feature type="compositionally biased region" description="Polar residues" evidence="10">
    <location>
        <begin position="513"/>
        <end position="550"/>
    </location>
</feature>
<dbReference type="HOGENOM" id="CLU_247674_0_0_1"/>
<dbReference type="InterPro" id="IPR050701">
    <property type="entry name" value="Histone_Mod_Regulator"/>
</dbReference>